<evidence type="ECO:0000313" key="4">
    <source>
        <dbReference type="Proteomes" id="UP000027002"/>
    </source>
</evidence>
<name>A0A1B5KY44_USTVR</name>
<dbReference type="NCBIfam" id="TIGR01488">
    <property type="entry name" value="HAD-SF-IB"/>
    <property type="match status" value="1"/>
</dbReference>
<evidence type="ECO:0000313" key="2">
    <source>
        <dbReference type="EMBL" id="GAO15985.1"/>
    </source>
</evidence>
<dbReference type="PANTHER" id="PTHR28181:SF2">
    <property type="entry name" value="PHOSPHORIC MONOESTER HYDROLASE"/>
    <property type="match status" value="1"/>
</dbReference>
<dbReference type="OrthoDB" id="10014216at2759"/>
<dbReference type="PANTHER" id="PTHR28181">
    <property type="entry name" value="UPF0655 PROTEIN YCR015C"/>
    <property type="match status" value="1"/>
</dbReference>
<reference evidence="3" key="3">
    <citation type="submission" date="2020-03" db="EMBL/GenBank/DDBJ databases">
        <title>A mixture of massive structural variations and highly conserved coding sequences in Ustilaginoidea virens genome.</title>
        <authorList>
            <person name="Zhang K."/>
            <person name="Zhao Z."/>
            <person name="Zhang Z."/>
            <person name="Li Y."/>
            <person name="Hsiang T."/>
            <person name="Sun W."/>
        </authorList>
    </citation>
    <scope>NUCLEOTIDE SEQUENCE</scope>
    <source>
        <strain evidence="3">UV-8b</strain>
    </source>
</reference>
<protein>
    <recommendedName>
        <fullName evidence="6">Phosphoserine phosphatase</fullName>
    </recommendedName>
</protein>
<dbReference type="GO" id="GO:0016791">
    <property type="term" value="F:phosphatase activity"/>
    <property type="evidence" value="ECO:0007669"/>
    <property type="project" value="InterPro"/>
</dbReference>
<keyword evidence="4" id="KW-1185">Reference proteome</keyword>
<dbReference type="NCBIfam" id="TIGR01489">
    <property type="entry name" value="DKMTPPase-SF"/>
    <property type="match status" value="1"/>
</dbReference>
<dbReference type="AlphaFoldDB" id="A0A1B5KY44"/>
<dbReference type="EMBL" id="BBTG02000046">
    <property type="protein sequence ID" value="GAO15985.1"/>
    <property type="molecule type" value="Genomic_DNA"/>
</dbReference>
<evidence type="ECO:0000256" key="1">
    <source>
        <dbReference type="ARBA" id="ARBA00022801"/>
    </source>
</evidence>
<dbReference type="Gene3D" id="3.90.1470.20">
    <property type="match status" value="1"/>
</dbReference>
<dbReference type="EMBL" id="CP072755">
    <property type="protein sequence ID" value="QUC20230.1"/>
    <property type="molecule type" value="Genomic_DNA"/>
</dbReference>
<dbReference type="Proteomes" id="UP000027002">
    <property type="component" value="Chromosome 3"/>
</dbReference>
<dbReference type="InterPro" id="IPR023214">
    <property type="entry name" value="HAD_sf"/>
</dbReference>
<dbReference type="InterPro" id="IPR036412">
    <property type="entry name" value="HAD-like_sf"/>
</dbReference>
<accession>A0A1B5KY44</accession>
<evidence type="ECO:0000313" key="3">
    <source>
        <dbReference type="EMBL" id="QUC20230.1"/>
    </source>
</evidence>
<dbReference type="KEGG" id="uvi:66065249"/>
<dbReference type="Gene3D" id="3.40.50.1000">
    <property type="entry name" value="HAD superfamily/HAD-like"/>
    <property type="match status" value="1"/>
</dbReference>
<keyword evidence="1" id="KW-0378">Hydrolase</keyword>
<dbReference type="GeneID" id="66065249"/>
<reference evidence="2" key="1">
    <citation type="journal article" date="2016" name="Genome Announc.">
        <title>Genome Sequence of Ustilaginoidea virens IPU010, a Rice Pathogenic Fungus Causing False Smut.</title>
        <authorList>
            <person name="Kumagai T."/>
            <person name="Ishii T."/>
            <person name="Terai G."/>
            <person name="Umemura M."/>
            <person name="Machida M."/>
            <person name="Asai K."/>
        </authorList>
    </citation>
    <scope>NUCLEOTIDE SEQUENCE [LARGE SCALE GENOMIC DNA]</scope>
    <source>
        <strain evidence="2">IPU010</strain>
    </source>
</reference>
<sequence>MGSVHPDTPALATDPKFIFFTDFDGTVTTADSNDFMTDNLGFGVEKRRQGNKDVLNGKMHFRDSFREMMGSITTPYNECIEILLSNIMLDPGFKEFYDWSRENNVPIVILSGGMAPIIRALLDKLLGPGWDIQIVSNDVRPREGKNINEEGGWRIEFHDASVHGHDKSIEIRKYSSLPNRPTMFYAGDGVSDLSAAKETDLLFAKAGKDLVTWCENESVPFVTFTDWSSISQTVKDIAAGKMTVQEAAKGRI</sequence>
<evidence type="ECO:0000313" key="5">
    <source>
        <dbReference type="Proteomes" id="UP000054053"/>
    </source>
</evidence>
<dbReference type="InterPro" id="IPR050849">
    <property type="entry name" value="HAD-like_hydrolase_phosphatase"/>
</dbReference>
<dbReference type="Pfam" id="PF12710">
    <property type="entry name" value="HAD"/>
    <property type="match status" value="1"/>
</dbReference>
<organism evidence="2 5">
    <name type="scientific">Ustilaginoidea virens</name>
    <name type="common">Rice false smut fungus</name>
    <name type="synonym">Villosiclava virens</name>
    <dbReference type="NCBI Taxonomy" id="1159556"/>
    <lineage>
        <taxon>Eukaryota</taxon>
        <taxon>Fungi</taxon>
        <taxon>Dikarya</taxon>
        <taxon>Ascomycota</taxon>
        <taxon>Pezizomycotina</taxon>
        <taxon>Sordariomycetes</taxon>
        <taxon>Hypocreomycetidae</taxon>
        <taxon>Hypocreales</taxon>
        <taxon>Clavicipitaceae</taxon>
        <taxon>Ustilaginoidea</taxon>
    </lineage>
</organism>
<dbReference type="InterPro" id="IPR006384">
    <property type="entry name" value="HAD_hydro_PyrdxlP_Pase-like"/>
</dbReference>
<evidence type="ECO:0008006" key="6">
    <source>
        <dbReference type="Google" id="ProtNLM"/>
    </source>
</evidence>
<dbReference type="Proteomes" id="UP000054053">
    <property type="component" value="Unassembled WGS sequence"/>
</dbReference>
<reference evidence="5" key="2">
    <citation type="journal article" date="2016" name="Genome Announc.">
        <title>Genome sequence of Ustilaginoidea virens IPU010, a rice pathogenic fungus causing false smut.</title>
        <authorList>
            <person name="Kumagai T."/>
            <person name="Ishii T."/>
            <person name="Terai G."/>
            <person name="Umemura M."/>
            <person name="Machida M."/>
            <person name="Asai K."/>
        </authorList>
    </citation>
    <scope>NUCLEOTIDE SEQUENCE [LARGE SCALE GENOMIC DNA]</scope>
    <source>
        <strain evidence="5">IPU010</strain>
    </source>
</reference>
<gene>
    <name evidence="3" type="ORF">UV8b_04471</name>
    <name evidence="2" type="ORF">UVI_02055650</name>
</gene>
<proteinExistence type="predicted"/>
<dbReference type="SUPFAM" id="SSF56784">
    <property type="entry name" value="HAD-like"/>
    <property type="match status" value="1"/>
</dbReference>
<dbReference type="RefSeq" id="XP_042997903.1">
    <property type="nucleotide sequence ID" value="XM_043141969.1"/>
</dbReference>